<dbReference type="KEGG" id="nav:JQS30_09290"/>
<feature type="transmembrane region" description="Helical" evidence="2">
    <location>
        <begin position="48"/>
        <end position="66"/>
    </location>
</feature>
<evidence type="ECO:0000256" key="1">
    <source>
        <dbReference type="SAM" id="MobiDB-lite"/>
    </source>
</evidence>
<feature type="region of interest" description="Disordered" evidence="1">
    <location>
        <begin position="194"/>
        <end position="219"/>
    </location>
</feature>
<feature type="transmembrane region" description="Helical" evidence="2">
    <location>
        <begin position="159"/>
        <end position="180"/>
    </location>
</feature>
<dbReference type="AlphaFoldDB" id="A0A895XGK9"/>
<accession>A0A895XGK9</accession>
<name>A0A895XGK9_9ACTN</name>
<feature type="transmembrane region" description="Helical" evidence="2">
    <location>
        <begin position="115"/>
        <end position="139"/>
    </location>
</feature>
<protein>
    <submittedName>
        <fullName evidence="3">Uncharacterized protein</fullName>
    </submittedName>
</protein>
<dbReference type="RefSeq" id="WP_213170015.1">
    <property type="nucleotide sequence ID" value="NZ_CP070496.1"/>
</dbReference>
<evidence type="ECO:0000313" key="3">
    <source>
        <dbReference type="EMBL" id="QSB04017.1"/>
    </source>
</evidence>
<feature type="transmembrane region" description="Helical" evidence="2">
    <location>
        <begin position="86"/>
        <end position="108"/>
    </location>
</feature>
<reference evidence="3" key="1">
    <citation type="submission" date="2021-02" db="EMBL/GenBank/DDBJ databases">
        <title>Natronoglycomyces albus gen. nov., sp. nov, a haloalkaliphilic actinobacterium from a soda solonchak soil.</title>
        <authorList>
            <person name="Sorokin D.Y."/>
            <person name="Khijniak T.V."/>
            <person name="Zakharycheva A.P."/>
            <person name="Boueva O.V."/>
            <person name="Ariskina E.V."/>
            <person name="Hahnke R.L."/>
            <person name="Bunk B."/>
            <person name="Sproer C."/>
            <person name="Schumann P."/>
            <person name="Evtushenko L.I."/>
            <person name="Kublanov I.V."/>
        </authorList>
    </citation>
    <scope>NUCLEOTIDE SEQUENCE</scope>
    <source>
        <strain evidence="3">DSM 106290</strain>
    </source>
</reference>
<feature type="region of interest" description="Disordered" evidence="1">
    <location>
        <begin position="1"/>
        <end position="36"/>
    </location>
</feature>
<evidence type="ECO:0000313" key="4">
    <source>
        <dbReference type="Proteomes" id="UP000662939"/>
    </source>
</evidence>
<keyword evidence="2" id="KW-1133">Transmembrane helix</keyword>
<dbReference type="EMBL" id="CP070496">
    <property type="protein sequence ID" value="QSB04017.1"/>
    <property type="molecule type" value="Genomic_DNA"/>
</dbReference>
<organism evidence="3 4">
    <name type="scientific">Natronoglycomyces albus</name>
    <dbReference type="NCBI Taxonomy" id="2811108"/>
    <lineage>
        <taxon>Bacteria</taxon>
        <taxon>Bacillati</taxon>
        <taxon>Actinomycetota</taxon>
        <taxon>Actinomycetes</taxon>
        <taxon>Glycomycetales</taxon>
        <taxon>Glycomycetaceae</taxon>
        <taxon>Natronoglycomyces</taxon>
    </lineage>
</organism>
<evidence type="ECO:0000256" key="2">
    <source>
        <dbReference type="SAM" id="Phobius"/>
    </source>
</evidence>
<sequence>MTHPWPRSGSAHSQPPENDGSPPQPGAGPQTDTGLPHREATKPFVSRLAKVCLIAICVFSALSIAGHNWAAADEETAQYTALGIPYFLFISIITLPVIALAIFLIRVIDVPISALAAGGISVATILAMLSTLSFTALFIATSGSSSAPLLDSGRPWPFYVGTVSQFAALPFLYGAIIGFAHPSGRAWILRSEGAGVTSPAPGRESATSPRPEGRTHKNY</sequence>
<keyword evidence="2" id="KW-0812">Transmembrane</keyword>
<keyword evidence="2" id="KW-0472">Membrane</keyword>
<dbReference type="Proteomes" id="UP000662939">
    <property type="component" value="Chromosome"/>
</dbReference>
<gene>
    <name evidence="3" type="ORF">JQS30_09290</name>
</gene>
<proteinExistence type="predicted"/>
<keyword evidence="4" id="KW-1185">Reference proteome</keyword>